<dbReference type="SUPFAM" id="SSF46966">
    <property type="entry name" value="Spectrin repeat"/>
    <property type="match status" value="1"/>
</dbReference>
<dbReference type="SMART" id="SM00325">
    <property type="entry name" value="RhoGEF"/>
    <property type="match status" value="1"/>
</dbReference>
<evidence type="ECO:0000256" key="1">
    <source>
        <dbReference type="ARBA" id="ARBA00022658"/>
    </source>
</evidence>
<dbReference type="InterPro" id="IPR000219">
    <property type="entry name" value="DH_dom"/>
</dbReference>
<feature type="domain" description="DH" evidence="2">
    <location>
        <begin position="157"/>
        <end position="332"/>
    </location>
</feature>
<dbReference type="OrthoDB" id="10256089at2759"/>
<keyword evidence="1" id="KW-0344">Guanine-nucleotide releasing factor</keyword>
<dbReference type="GO" id="GO:0005737">
    <property type="term" value="C:cytoplasm"/>
    <property type="evidence" value="ECO:0007669"/>
    <property type="project" value="TreeGrafter"/>
</dbReference>
<gene>
    <name evidence="3" type="ORF">BJG266_LOCUS47036</name>
    <name evidence="4" type="ORF">QVE165_LOCUS64076</name>
</gene>
<dbReference type="EMBL" id="CAJNOM010005643">
    <property type="protein sequence ID" value="CAF1665207.1"/>
    <property type="molecule type" value="Genomic_DNA"/>
</dbReference>
<dbReference type="InterPro" id="IPR051336">
    <property type="entry name" value="RhoGEF_Guanine_NuclExch_SF"/>
</dbReference>
<dbReference type="Gene3D" id="1.20.58.60">
    <property type="match status" value="1"/>
</dbReference>
<dbReference type="GO" id="GO:0007411">
    <property type="term" value="P:axon guidance"/>
    <property type="evidence" value="ECO:0007669"/>
    <property type="project" value="TreeGrafter"/>
</dbReference>
<dbReference type="Proteomes" id="UP000663832">
    <property type="component" value="Unassembled WGS sequence"/>
</dbReference>
<reference evidence="3" key="1">
    <citation type="submission" date="2021-02" db="EMBL/GenBank/DDBJ databases">
        <authorList>
            <person name="Nowell W R."/>
        </authorList>
    </citation>
    <scope>NUCLEOTIDE SEQUENCE</scope>
</reference>
<evidence type="ECO:0000313" key="3">
    <source>
        <dbReference type="EMBL" id="CAF1562095.1"/>
    </source>
</evidence>
<accession>A0A815XUW2</accession>
<dbReference type="GO" id="GO:0019898">
    <property type="term" value="C:extrinsic component of membrane"/>
    <property type="evidence" value="ECO:0007669"/>
    <property type="project" value="TreeGrafter"/>
</dbReference>
<dbReference type="AlphaFoldDB" id="A0A815XUW2"/>
<dbReference type="GO" id="GO:0005085">
    <property type="term" value="F:guanyl-nucleotide exchange factor activity"/>
    <property type="evidence" value="ECO:0007669"/>
    <property type="project" value="UniProtKB-KW"/>
</dbReference>
<evidence type="ECO:0000313" key="5">
    <source>
        <dbReference type="Proteomes" id="UP000663832"/>
    </source>
</evidence>
<dbReference type="Pfam" id="PF00621">
    <property type="entry name" value="RhoGEF"/>
    <property type="match status" value="1"/>
</dbReference>
<dbReference type="CDD" id="cd00160">
    <property type="entry name" value="RhoGEF"/>
    <property type="match status" value="1"/>
</dbReference>
<dbReference type="PANTHER" id="PTHR22826">
    <property type="entry name" value="RHO GUANINE EXCHANGE FACTOR-RELATED"/>
    <property type="match status" value="1"/>
</dbReference>
<evidence type="ECO:0000313" key="4">
    <source>
        <dbReference type="EMBL" id="CAF1665207.1"/>
    </source>
</evidence>
<evidence type="ECO:0000259" key="2">
    <source>
        <dbReference type="PROSITE" id="PS50010"/>
    </source>
</evidence>
<name>A0A815XUW2_9BILA</name>
<dbReference type="Proteomes" id="UP000663877">
    <property type="component" value="Unassembled WGS sequence"/>
</dbReference>
<comment type="caution">
    <text evidence="3">The sequence shown here is derived from an EMBL/GenBank/DDBJ whole genome shotgun (WGS) entry which is preliminary data.</text>
</comment>
<organism evidence="3 6">
    <name type="scientific">Adineta steineri</name>
    <dbReference type="NCBI Taxonomy" id="433720"/>
    <lineage>
        <taxon>Eukaryota</taxon>
        <taxon>Metazoa</taxon>
        <taxon>Spiralia</taxon>
        <taxon>Gnathifera</taxon>
        <taxon>Rotifera</taxon>
        <taxon>Eurotatoria</taxon>
        <taxon>Bdelloidea</taxon>
        <taxon>Adinetida</taxon>
        <taxon>Adinetidae</taxon>
        <taxon>Adineta</taxon>
    </lineage>
</organism>
<dbReference type="EMBL" id="CAJNOI010005237">
    <property type="protein sequence ID" value="CAF1562095.1"/>
    <property type="molecule type" value="Genomic_DNA"/>
</dbReference>
<evidence type="ECO:0000313" key="6">
    <source>
        <dbReference type="Proteomes" id="UP000663877"/>
    </source>
</evidence>
<proteinExistence type="predicted"/>
<dbReference type="PROSITE" id="PS50010">
    <property type="entry name" value="DH_2"/>
    <property type="match status" value="1"/>
</dbReference>
<dbReference type="PANTHER" id="PTHR22826:SF106">
    <property type="entry name" value="TRIO, ISOFORM A"/>
    <property type="match status" value="1"/>
</dbReference>
<dbReference type="SUPFAM" id="SSF48065">
    <property type="entry name" value="DBL homology domain (DH-domain)"/>
    <property type="match status" value="1"/>
</dbReference>
<sequence>VSSILKNKEETVLNAWHYRKKIIDEYLQYISFKRNTDKVFVWIDEHDECFVSKLEELDINDEGYMDFVRALKEKKTMVRKLVERADVLVERSHSFAPLIKDTCNRLDSGFNDFFQKIMRINNKEEIDKEAGRKSDSSLEEKLEQQELNEGKRKAAKQRELIFNELLNTERAYVDSLSKCIQHYLGEMKQYPEEVPEFLRNKESILFLNIEEIHNFHKNLFLKDLERYEDSPEDVGHCFVTWAKQFHIYYVEYCKNNETCIKLLTQYRGPYFETIQHKYQIDTINSYLIKPVQRITKYELLLQRLMSCCEESKGEVKEGYDLMCSVPKKANDAMHLSYLEELEVCIYILPKIVY</sequence>
<dbReference type="InterPro" id="IPR035899">
    <property type="entry name" value="DBL_dom_sf"/>
</dbReference>
<protein>
    <recommendedName>
        <fullName evidence="2">DH domain-containing protein</fullName>
    </recommendedName>
</protein>
<feature type="non-terminal residue" evidence="3">
    <location>
        <position position="1"/>
    </location>
</feature>
<keyword evidence="5" id="KW-1185">Reference proteome</keyword>
<dbReference type="Gene3D" id="1.20.900.10">
    <property type="entry name" value="Dbl homology (DH) domain"/>
    <property type="match status" value="1"/>
</dbReference>